<dbReference type="EMBL" id="HBNR01035836">
    <property type="protein sequence ID" value="CAE4591852.1"/>
    <property type="molecule type" value="Transcribed_RNA"/>
</dbReference>
<name>A0A7S4VM73_9DINO</name>
<reference evidence="2" key="1">
    <citation type="submission" date="2021-01" db="EMBL/GenBank/DDBJ databases">
        <authorList>
            <person name="Corre E."/>
            <person name="Pelletier E."/>
            <person name="Niang G."/>
            <person name="Scheremetjew M."/>
            <person name="Finn R."/>
            <person name="Kale V."/>
            <person name="Holt S."/>
            <person name="Cochrane G."/>
            <person name="Meng A."/>
            <person name="Brown T."/>
            <person name="Cohen L."/>
        </authorList>
    </citation>
    <scope>NUCLEOTIDE SEQUENCE</scope>
    <source>
        <strain evidence="2">CCMP3105</strain>
    </source>
</reference>
<gene>
    <name evidence="2" type="ORF">AMON00008_LOCUS24631</name>
</gene>
<protein>
    <submittedName>
        <fullName evidence="2">Uncharacterized protein</fullName>
    </submittedName>
</protein>
<evidence type="ECO:0000256" key="1">
    <source>
        <dbReference type="SAM" id="MobiDB-lite"/>
    </source>
</evidence>
<proteinExistence type="predicted"/>
<accession>A0A7S4VM73</accession>
<organism evidence="2">
    <name type="scientific">Alexandrium monilatum</name>
    <dbReference type="NCBI Taxonomy" id="311494"/>
    <lineage>
        <taxon>Eukaryota</taxon>
        <taxon>Sar</taxon>
        <taxon>Alveolata</taxon>
        <taxon>Dinophyceae</taxon>
        <taxon>Gonyaulacales</taxon>
        <taxon>Pyrocystaceae</taxon>
        <taxon>Alexandrium</taxon>
    </lineage>
</organism>
<evidence type="ECO:0000313" key="2">
    <source>
        <dbReference type="EMBL" id="CAE4591852.1"/>
    </source>
</evidence>
<feature type="region of interest" description="Disordered" evidence="1">
    <location>
        <begin position="1"/>
        <end position="66"/>
    </location>
</feature>
<feature type="region of interest" description="Disordered" evidence="1">
    <location>
        <begin position="77"/>
        <end position="96"/>
    </location>
</feature>
<dbReference type="AlphaFoldDB" id="A0A7S4VM73"/>
<feature type="compositionally biased region" description="Low complexity" evidence="1">
    <location>
        <begin position="45"/>
        <end position="57"/>
    </location>
</feature>
<feature type="compositionally biased region" description="Basic and acidic residues" evidence="1">
    <location>
        <begin position="1"/>
        <end position="12"/>
    </location>
</feature>
<sequence>MALPKPEADRARARMSSARSQRPPLSQQLAAMLQVAPSGGGTGWPRGQAASSSSQRPRSQREPRSQALAAALRLAASGATRAARMESTSPRLRHQRAATACAEIRAL</sequence>